<dbReference type="KEGG" id="ock:EXM22_12990"/>
<name>A0A5C1QNQ9_9SPIO</name>
<dbReference type="EC" id="2.3.1.1" evidence="3"/>
<dbReference type="GO" id="GO:0006526">
    <property type="term" value="P:L-arginine biosynthetic process"/>
    <property type="evidence" value="ECO:0007669"/>
    <property type="project" value="UniProtKB-UniPathway"/>
</dbReference>
<keyword evidence="5 8" id="KW-0012">Acyltransferase</keyword>
<comment type="similarity">
    <text evidence="2">Belongs to the acetyltransferase family. ArgA subfamily.</text>
</comment>
<dbReference type="InterPro" id="IPR000182">
    <property type="entry name" value="GNAT_dom"/>
</dbReference>
<dbReference type="Pfam" id="PF00583">
    <property type="entry name" value="Acetyltransf_1"/>
    <property type="match status" value="1"/>
</dbReference>
<dbReference type="InterPro" id="IPR016181">
    <property type="entry name" value="Acyl_CoA_acyltransferase"/>
</dbReference>
<reference evidence="8 9" key="1">
    <citation type="submission" date="2019-02" db="EMBL/GenBank/DDBJ databases">
        <title>Complete Genome Sequence and Methylome Analysis of free living Spirochaetas.</title>
        <authorList>
            <person name="Fomenkov A."/>
            <person name="Dubinina G."/>
            <person name="Leshcheva N."/>
            <person name="Mikheeva N."/>
            <person name="Grabovich M."/>
            <person name="Vincze T."/>
            <person name="Roberts R.J."/>
        </authorList>
    </citation>
    <scope>NUCLEOTIDE SEQUENCE [LARGE SCALE GENOMIC DNA]</scope>
    <source>
        <strain evidence="8 9">K2</strain>
    </source>
</reference>
<evidence type="ECO:0000256" key="1">
    <source>
        <dbReference type="ARBA" id="ARBA00004925"/>
    </source>
</evidence>
<evidence type="ECO:0000256" key="4">
    <source>
        <dbReference type="ARBA" id="ARBA00022679"/>
    </source>
</evidence>
<dbReference type="Pfam" id="PF00696">
    <property type="entry name" value="AA_kinase"/>
    <property type="match status" value="1"/>
</dbReference>
<dbReference type="SUPFAM" id="SSF55729">
    <property type="entry name" value="Acyl-CoA N-acyltransferases (Nat)"/>
    <property type="match status" value="1"/>
</dbReference>
<dbReference type="NCBIfam" id="NF003641">
    <property type="entry name" value="PRK05279.1"/>
    <property type="match status" value="1"/>
</dbReference>
<sequence>MDKGQLREHVDLIREVFSYNRRFKDSLFVIKIDSSIIDHNYFTILVRDLSLLHQNGIRFVIIPGAHDRIDEILKQYQIPYDSVDGIRISSDEAITFIKMAAFDVSNKVMTQLSGYDIPSVIGNWVKARGLGVVHGIDFQNTGRVDKIKSDAIQTLLGEGHIPIFPCIGWNANGDPYNISSDELAKVIAIELGASKLFFIGSDGVLTQENCNIPEEMPLSEDGRISKLSLSQASLLIEANPENPQMSRIKTALSACEGGVNRVHIVDGRSDGALLKEIFSNLGIGTMIYTNIYERIRNMRQKDISSVLSLMKPFIDRGILVSRTRKDLEEKLDDFVVYSMDGIIHGCAALHRFSNDLAEIAALAVDQRYVHLKIGGKLVSYLLEKAEEEGLKRVFVLTTQTSDWFQNLGFESAGIADLPPEKRDMYNRDRNSRILMYRF</sequence>
<dbReference type="InterPro" id="IPR036393">
    <property type="entry name" value="AceGlu_kinase-like_sf"/>
</dbReference>
<proteinExistence type="inferred from homology"/>
<comment type="pathway">
    <text evidence="1">Amino-acid biosynthesis; L-arginine biosynthesis; N(2)-acetyl-L-ornithine from L-glutamate: step 1/4.</text>
</comment>
<dbReference type="UniPathway" id="UPA00068">
    <property type="reaction ID" value="UER00106"/>
</dbReference>
<evidence type="ECO:0000313" key="8">
    <source>
        <dbReference type="EMBL" id="QEN08859.1"/>
    </source>
</evidence>
<gene>
    <name evidence="8" type="ORF">EXM22_12990</name>
</gene>
<dbReference type="Proteomes" id="UP000324209">
    <property type="component" value="Chromosome"/>
</dbReference>
<dbReference type="AlphaFoldDB" id="A0A5C1QNQ9"/>
<dbReference type="SUPFAM" id="SSF53633">
    <property type="entry name" value="Carbamate kinase-like"/>
    <property type="match status" value="1"/>
</dbReference>
<dbReference type="NCBIfam" id="TIGR01890">
    <property type="entry name" value="N-Ac-Glu-synth"/>
    <property type="match status" value="1"/>
</dbReference>
<evidence type="ECO:0000256" key="2">
    <source>
        <dbReference type="ARBA" id="ARBA00009145"/>
    </source>
</evidence>
<dbReference type="RefSeq" id="WP_149486938.1">
    <property type="nucleotide sequence ID" value="NZ_CP036150.1"/>
</dbReference>
<accession>A0A5C1QNQ9</accession>
<dbReference type="CDD" id="cd04301">
    <property type="entry name" value="NAT_SF"/>
    <property type="match status" value="1"/>
</dbReference>
<dbReference type="EMBL" id="CP036150">
    <property type="protein sequence ID" value="QEN08859.1"/>
    <property type="molecule type" value="Genomic_DNA"/>
</dbReference>
<dbReference type="PANTHER" id="PTHR30602:SF12">
    <property type="entry name" value="AMINO-ACID ACETYLTRANSFERASE NAGS1, CHLOROPLASTIC-RELATED"/>
    <property type="match status" value="1"/>
</dbReference>
<evidence type="ECO:0000313" key="9">
    <source>
        <dbReference type="Proteomes" id="UP000324209"/>
    </source>
</evidence>
<protein>
    <recommendedName>
        <fullName evidence="3">amino-acid N-acetyltransferase</fullName>
        <ecNumber evidence="3">2.3.1.1</ecNumber>
    </recommendedName>
</protein>
<dbReference type="InterPro" id="IPR010167">
    <property type="entry name" value="NH2A_AcTrfase"/>
</dbReference>
<evidence type="ECO:0000256" key="5">
    <source>
        <dbReference type="ARBA" id="ARBA00023315"/>
    </source>
</evidence>
<dbReference type="Gene3D" id="3.40.1160.10">
    <property type="entry name" value="Acetylglutamate kinase-like"/>
    <property type="match status" value="1"/>
</dbReference>
<dbReference type="Gene3D" id="3.40.630.30">
    <property type="match status" value="1"/>
</dbReference>
<organism evidence="8 9">
    <name type="scientific">Oceanispirochaeta crateris</name>
    <dbReference type="NCBI Taxonomy" id="2518645"/>
    <lineage>
        <taxon>Bacteria</taxon>
        <taxon>Pseudomonadati</taxon>
        <taxon>Spirochaetota</taxon>
        <taxon>Spirochaetia</taxon>
        <taxon>Spirochaetales</taxon>
        <taxon>Spirochaetaceae</taxon>
        <taxon>Oceanispirochaeta</taxon>
    </lineage>
</organism>
<dbReference type="InterPro" id="IPR001048">
    <property type="entry name" value="Asp/Glu/Uridylate_kinase"/>
</dbReference>
<keyword evidence="9" id="KW-1185">Reference proteome</keyword>
<dbReference type="PANTHER" id="PTHR30602">
    <property type="entry name" value="AMINO-ACID ACETYLTRANSFERASE"/>
    <property type="match status" value="1"/>
</dbReference>
<dbReference type="GO" id="GO:0004042">
    <property type="term" value="F:L-glutamate N-acetyltransferase activity"/>
    <property type="evidence" value="ECO:0007669"/>
    <property type="project" value="InterPro"/>
</dbReference>
<evidence type="ECO:0000259" key="7">
    <source>
        <dbReference type="PROSITE" id="PS51186"/>
    </source>
</evidence>
<dbReference type="GO" id="GO:0005737">
    <property type="term" value="C:cytoplasm"/>
    <property type="evidence" value="ECO:0007669"/>
    <property type="project" value="InterPro"/>
</dbReference>
<dbReference type="PIRSF" id="PIRSF000423">
    <property type="entry name" value="ArgA"/>
    <property type="match status" value="1"/>
</dbReference>
<dbReference type="PROSITE" id="PS51186">
    <property type="entry name" value="GNAT"/>
    <property type="match status" value="1"/>
</dbReference>
<evidence type="ECO:0000256" key="6">
    <source>
        <dbReference type="ARBA" id="ARBA00048372"/>
    </source>
</evidence>
<comment type="catalytic activity">
    <reaction evidence="6">
        <text>L-glutamate + acetyl-CoA = N-acetyl-L-glutamate + CoA + H(+)</text>
        <dbReference type="Rhea" id="RHEA:24292"/>
        <dbReference type="ChEBI" id="CHEBI:15378"/>
        <dbReference type="ChEBI" id="CHEBI:29985"/>
        <dbReference type="ChEBI" id="CHEBI:44337"/>
        <dbReference type="ChEBI" id="CHEBI:57287"/>
        <dbReference type="ChEBI" id="CHEBI:57288"/>
        <dbReference type="EC" id="2.3.1.1"/>
    </reaction>
</comment>
<evidence type="ECO:0000256" key="3">
    <source>
        <dbReference type="ARBA" id="ARBA00012697"/>
    </source>
</evidence>
<feature type="domain" description="N-acetyltransferase" evidence="7">
    <location>
        <begin position="293"/>
        <end position="438"/>
    </location>
</feature>
<keyword evidence="4 8" id="KW-0808">Transferase</keyword>
<dbReference type="HAMAP" id="MF_01105">
    <property type="entry name" value="N_acetyl_glu_synth"/>
    <property type="match status" value="1"/>
</dbReference>
<dbReference type="OrthoDB" id="9802238at2"/>